<accession>A0A8J5ESQ1</accession>
<keyword evidence="1" id="KW-0175">Coiled coil</keyword>
<comment type="caution">
    <text evidence="3">The sequence shown here is derived from an EMBL/GenBank/DDBJ whole genome shotgun (WGS) entry which is preliminary data.</text>
</comment>
<protein>
    <submittedName>
        <fullName evidence="3">Uncharacterized protein</fullName>
    </submittedName>
</protein>
<reference evidence="3 4" key="1">
    <citation type="submission" date="2020-08" db="EMBL/GenBank/DDBJ databases">
        <title>Plant Genome Project.</title>
        <authorList>
            <person name="Zhang R.-G."/>
        </authorList>
    </citation>
    <scope>NUCLEOTIDE SEQUENCE [LARGE SCALE GENOMIC DNA]</scope>
    <source>
        <tissue evidence="3">Rhizome</tissue>
    </source>
</reference>
<keyword evidence="4" id="KW-1185">Reference proteome</keyword>
<dbReference type="EMBL" id="JACMSC010000019">
    <property type="protein sequence ID" value="KAG6473420.1"/>
    <property type="molecule type" value="Genomic_DNA"/>
</dbReference>
<dbReference type="PANTHER" id="PTHR33018">
    <property type="entry name" value="OS10G0338966 PROTEIN-RELATED"/>
    <property type="match status" value="1"/>
</dbReference>
<feature type="region of interest" description="Disordered" evidence="2">
    <location>
        <begin position="113"/>
        <end position="145"/>
    </location>
</feature>
<feature type="coiled-coil region" evidence="1">
    <location>
        <begin position="338"/>
        <end position="365"/>
    </location>
</feature>
<name>A0A8J5ESQ1_ZINOF</name>
<proteinExistence type="predicted"/>
<dbReference type="PANTHER" id="PTHR33018:SF34">
    <property type="entry name" value="OS02G0472350 PROTEIN"/>
    <property type="match status" value="1"/>
</dbReference>
<dbReference type="Proteomes" id="UP000734854">
    <property type="component" value="Unassembled WGS sequence"/>
</dbReference>
<evidence type="ECO:0000256" key="1">
    <source>
        <dbReference type="SAM" id="Coils"/>
    </source>
</evidence>
<evidence type="ECO:0000256" key="2">
    <source>
        <dbReference type="SAM" id="MobiDB-lite"/>
    </source>
</evidence>
<feature type="compositionally biased region" description="Polar residues" evidence="2">
    <location>
        <begin position="113"/>
        <end position="124"/>
    </location>
</feature>
<evidence type="ECO:0000313" key="4">
    <source>
        <dbReference type="Proteomes" id="UP000734854"/>
    </source>
</evidence>
<organism evidence="3 4">
    <name type="scientific">Zingiber officinale</name>
    <name type="common">Ginger</name>
    <name type="synonym">Amomum zingiber</name>
    <dbReference type="NCBI Taxonomy" id="94328"/>
    <lineage>
        <taxon>Eukaryota</taxon>
        <taxon>Viridiplantae</taxon>
        <taxon>Streptophyta</taxon>
        <taxon>Embryophyta</taxon>
        <taxon>Tracheophyta</taxon>
        <taxon>Spermatophyta</taxon>
        <taxon>Magnoliopsida</taxon>
        <taxon>Liliopsida</taxon>
        <taxon>Zingiberales</taxon>
        <taxon>Zingiberaceae</taxon>
        <taxon>Zingiber</taxon>
    </lineage>
</organism>
<feature type="compositionally biased region" description="Basic and acidic residues" evidence="2">
    <location>
        <begin position="125"/>
        <end position="139"/>
    </location>
</feature>
<evidence type="ECO:0000313" key="3">
    <source>
        <dbReference type="EMBL" id="KAG6473420.1"/>
    </source>
</evidence>
<sequence>MTPPRLSALAVAARLPSISPYHRTTARVSKPFDSHSTLYIKPKAQSKGRIQWLAHGPRKHVTSYTGYIVNGYRFHTIDVGRSLHSFQRMSKMVKKRGKGSVAEIQENITNKLSRMDSNNSANSSEDLHGKEPITDEKIDKKKGRGASKLKMVSGQDKCKELERNEFGQPIGDNSVKYASFLGCMIKEFVPYTLDGWSDIDEEVKDRMWSCLQMTYKVEDWEKKTIFQKLAKLWHDRKSKLQILVREANTSRVASRDLSLLKPEFMDQNQWDLFVQRTLSSTFQKKLLECPPESQNTTNIADDAISIVFGNEARGRVRGMGFGVTPSKVGASVQQNGMVQQLQTIVQNVQQQMQEMRQQNQLEMQEMSGIGNEFGSNSDINIGAKKSGDFGHVFQSNSRNASRGDICANTKCKLLHWSADELVVAEG</sequence>
<dbReference type="AlphaFoldDB" id="A0A8J5ESQ1"/>
<gene>
    <name evidence="3" type="ORF">ZIOFF_067336</name>
</gene>